<feature type="domain" description="Flavin reductase like" evidence="3">
    <location>
        <begin position="17"/>
        <end position="161"/>
    </location>
</feature>
<dbReference type="GO" id="GO:0010181">
    <property type="term" value="F:FMN binding"/>
    <property type="evidence" value="ECO:0007669"/>
    <property type="project" value="InterPro"/>
</dbReference>
<name>A0A1I5ZFC9_9PSEU</name>
<evidence type="ECO:0000259" key="3">
    <source>
        <dbReference type="SMART" id="SM00903"/>
    </source>
</evidence>
<dbReference type="STRING" id="112413.SAMN05421854_11518"/>
<keyword evidence="2" id="KW-0560">Oxidoreductase</keyword>
<evidence type="ECO:0000256" key="1">
    <source>
        <dbReference type="ARBA" id="ARBA00008898"/>
    </source>
</evidence>
<proteinExistence type="inferred from homology"/>
<accession>A0A1I5ZFC9</accession>
<dbReference type="SUPFAM" id="SSF50475">
    <property type="entry name" value="FMN-binding split barrel"/>
    <property type="match status" value="1"/>
</dbReference>
<dbReference type="Proteomes" id="UP000199137">
    <property type="component" value="Unassembled WGS sequence"/>
</dbReference>
<evidence type="ECO:0000313" key="4">
    <source>
        <dbReference type="EMBL" id="SFQ55166.1"/>
    </source>
</evidence>
<dbReference type="InterPro" id="IPR002563">
    <property type="entry name" value="Flavin_Rdtase-like_dom"/>
</dbReference>
<dbReference type="SMART" id="SM00903">
    <property type="entry name" value="Flavin_Reduct"/>
    <property type="match status" value="1"/>
</dbReference>
<dbReference type="InterPro" id="IPR050268">
    <property type="entry name" value="NADH-dep_flavin_reductase"/>
</dbReference>
<dbReference type="Gene3D" id="2.30.110.10">
    <property type="entry name" value="Electron Transport, Fmn-binding Protein, Chain A"/>
    <property type="match status" value="1"/>
</dbReference>
<dbReference type="PANTHER" id="PTHR30466:SF11">
    <property type="entry name" value="FLAVIN-DEPENDENT MONOOXYGENASE, REDUCTASE SUBUNIT HSAB"/>
    <property type="match status" value="1"/>
</dbReference>
<evidence type="ECO:0000256" key="2">
    <source>
        <dbReference type="ARBA" id="ARBA00023002"/>
    </source>
</evidence>
<comment type="similarity">
    <text evidence="1">Belongs to the non-flavoprotein flavin reductase family.</text>
</comment>
<protein>
    <submittedName>
        <fullName evidence="4">NADH-FMN oxidoreductase RutF, flavin reductase (DIM6/NTAB) family</fullName>
    </submittedName>
</protein>
<dbReference type="RefSeq" id="WP_093576353.1">
    <property type="nucleotide sequence ID" value="NZ_FOWC01000015.1"/>
</dbReference>
<evidence type="ECO:0000313" key="5">
    <source>
        <dbReference type="Proteomes" id="UP000199137"/>
    </source>
</evidence>
<reference evidence="5" key="1">
    <citation type="submission" date="2016-10" db="EMBL/GenBank/DDBJ databases">
        <authorList>
            <person name="Varghese N."/>
            <person name="Submissions S."/>
        </authorList>
    </citation>
    <scope>NUCLEOTIDE SEQUENCE [LARGE SCALE GENOMIC DNA]</scope>
    <source>
        <strain evidence="5">DSM 44637</strain>
    </source>
</reference>
<dbReference type="OrthoDB" id="9792858at2"/>
<dbReference type="Pfam" id="PF01613">
    <property type="entry name" value="Flavin_Reduct"/>
    <property type="match status" value="1"/>
</dbReference>
<sequence length="165" mass="17266">MDLATGPFGGTQVRTFFGQVPAGVLALAAESHGESAVMTICSFTTVSIEPPLLVASIRRESATWPLLKRAPRLGGSILSHCQAGLARRLSTGEARSRIAGTPVTRLDSGALLFEGASAWFEAELTDEFPAGDHCLAVLRISAIGQQSQASPLVFHRSTFATVSGA</sequence>
<dbReference type="GO" id="GO:0042602">
    <property type="term" value="F:riboflavin reductase (NADPH) activity"/>
    <property type="evidence" value="ECO:0007669"/>
    <property type="project" value="TreeGrafter"/>
</dbReference>
<dbReference type="AlphaFoldDB" id="A0A1I5ZFC9"/>
<dbReference type="PANTHER" id="PTHR30466">
    <property type="entry name" value="FLAVIN REDUCTASE"/>
    <property type="match status" value="1"/>
</dbReference>
<dbReference type="InterPro" id="IPR012349">
    <property type="entry name" value="Split_barrel_FMN-bd"/>
</dbReference>
<organism evidence="4 5">
    <name type="scientific">Amycolatopsis rubida</name>
    <dbReference type="NCBI Taxonomy" id="112413"/>
    <lineage>
        <taxon>Bacteria</taxon>
        <taxon>Bacillati</taxon>
        <taxon>Actinomycetota</taxon>
        <taxon>Actinomycetes</taxon>
        <taxon>Pseudonocardiales</taxon>
        <taxon>Pseudonocardiaceae</taxon>
        <taxon>Amycolatopsis</taxon>
    </lineage>
</organism>
<dbReference type="EMBL" id="FOWC01000015">
    <property type="protein sequence ID" value="SFQ55166.1"/>
    <property type="molecule type" value="Genomic_DNA"/>
</dbReference>
<gene>
    <name evidence="4" type="ORF">SAMN05421854_11518</name>
</gene>